<dbReference type="Pfam" id="PF01061">
    <property type="entry name" value="ABC2_membrane"/>
    <property type="match status" value="1"/>
</dbReference>
<gene>
    <name evidence="11" type="ORF">GIB67_011930</name>
</gene>
<keyword evidence="4 9" id="KW-0812">Transmembrane</keyword>
<dbReference type="GO" id="GO:0016020">
    <property type="term" value="C:membrane"/>
    <property type="evidence" value="ECO:0007669"/>
    <property type="project" value="UniProtKB-SubCell"/>
</dbReference>
<dbReference type="GO" id="GO:0005524">
    <property type="term" value="F:ATP binding"/>
    <property type="evidence" value="ECO:0007669"/>
    <property type="project" value="UniProtKB-KW"/>
</dbReference>
<comment type="subcellular location">
    <subcellularLocation>
        <location evidence="1">Membrane</location>
        <topology evidence="1">Multi-pass membrane protein</topology>
    </subcellularLocation>
</comment>
<organism evidence="11 12">
    <name type="scientific">Kingdonia uniflora</name>
    <dbReference type="NCBI Taxonomy" id="39325"/>
    <lineage>
        <taxon>Eukaryota</taxon>
        <taxon>Viridiplantae</taxon>
        <taxon>Streptophyta</taxon>
        <taxon>Embryophyta</taxon>
        <taxon>Tracheophyta</taxon>
        <taxon>Spermatophyta</taxon>
        <taxon>Magnoliopsida</taxon>
        <taxon>Ranunculales</taxon>
        <taxon>Circaeasteraceae</taxon>
        <taxon>Kingdonia</taxon>
    </lineage>
</organism>
<dbReference type="PROSITE" id="PS00211">
    <property type="entry name" value="ABC_TRANSPORTER_1"/>
    <property type="match status" value="1"/>
</dbReference>
<dbReference type="InterPro" id="IPR052215">
    <property type="entry name" value="Plant_ABCG"/>
</dbReference>
<evidence type="ECO:0000259" key="10">
    <source>
        <dbReference type="PROSITE" id="PS50893"/>
    </source>
</evidence>
<dbReference type="GO" id="GO:0140359">
    <property type="term" value="F:ABC-type transporter activity"/>
    <property type="evidence" value="ECO:0007669"/>
    <property type="project" value="InterPro"/>
</dbReference>
<sequence>MEIETIKLSIQEQVLPVNKDGRRLSGLKDTLGGVYLTWEDLWVTVSKGKHKGSLSILQGLTGYVQPGEVLAIMGPSGCGKSTLLDALAGRLDSSTRQSGDILINSSKQSLSFGTSAYVTQDDILMKTLTVKEAVYYSAILQLPDSVSKAEKKERAETTIKEMGLQDAMNTRIGGSGIKVISGGQKRRVSICIEILTRPKLLFLDEPTSGLDSAASYHVMNRIVTLAKRDGRTVIASIHQPSSEVFELFHNLCLLSSGKTIYFGLASRANEDIEHGFDGEQITTDEAIESLVNSYKSSEVYELVRRRVTEICKKESRVMEKGNQTSFVNQSLVLTRRSFINMYRDLGYYWLRLAIYIALGTCVGTVFPNLGHSFGSIQDRAAMLMYVAGFLTFMAIAGFPSFAEDMKNWDSMRLHDTFTMVIKVWKYISTIPPVRDAVVNIFGQFMDIRLGNSDNRLIQALTERWWPTTHTFMFPCAKIEVTPLDFTMLTSLSIGRYPTQVPYDDAWCILFNARQFLPNIDSSHIKSENVNISHWRTYLTIAADREDNITIARTFILFMMGHLWFQTANDTVPLGYLAAVADLDKAAQYDWDSAILASLYHGLIIAVITGGAIIGFSQLLEYWFLRVLRGWAGITPLVVTSASVHSFSQDFSLPGEPEGLDPRWHMEWIGRHEMFPIHRLRDPPPMSSSYGAEELWHLTYGMRRLALAESARDAQKI</sequence>
<dbReference type="InterPro" id="IPR027417">
    <property type="entry name" value="P-loop_NTPase"/>
</dbReference>
<proteinExistence type="inferred from homology"/>
<dbReference type="OrthoDB" id="66620at2759"/>
<evidence type="ECO:0000256" key="8">
    <source>
        <dbReference type="ARBA" id="ARBA00023136"/>
    </source>
</evidence>
<dbReference type="Pfam" id="PF00005">
    <property type="entry name" value="ABC_tran"/>
    <property type="match status" value="1"/>
</dbReference>
<keyword evidence="3" id="KW-0813">Transport</keyword>
<dbReference type="InterPro" id="IPR019557">
    <property type="entry name" value="AminoTfrase-like_pln_mobile"/>
</dbReference>
<evidence type="ECO:0000256" key="4">
    <source>
        <dbReference type="ARBA" id="ARBA00022692"/>
    </source>
</evidence>
<dbReference type="SMART" id="SM00382">
    <property type="entry name" value="AAA"/>
    <property type="match status" value="1"/>
</dbReference>
<name>A0A7J7LZW1_9MAGN</name>
<dbReference type="InterPro" id="IPR017871">
    <property type="entry name" value="ABC_transporter-like_CS"/>
</dbReference>
<evidence type="ECO:0000256" key="9">
    <source>
        <dbReference type="SAM" id="Phobius"/>
    </source>
</evidence>
<dbReference type="Proteomes" id="UP000541444">
    <property type="component" value="Unassembled WGS sequence"/>
</dbReference>
<feature type="transmembrane region" description="Helical" evidence="9">
    <location>
        <begin position="345"/>
        <end position="370"/>
    </location>
</feature>
<dbReference type="EMBL" id="JACGCM010001854">
    <property type="protein sequence ID" value="KAF6148155.1"/>
    <property type="molecule type" value="Genomic_DNA"/>
</dbReference>
<feature type="transmembrane region" description="Helical" evidence="9">
    <location>
        <begin position="382"/>
        <end position="402"/>
    </location>
</feature>
<dbReference type="AlphaFoldDB" id="A0A7J7LZW1"/>
<dbReference type="InterPro" id="IPR013525">
    <property type="entry name" value="ABC2_TM"/>
</dbReference>
<comment type="similarity">
    <text evidence="2">Belongs to the ABC transporter superfamily. ABCG family. Eye pigment precursor importer (TC 3.A.1.204) subfamily.</text>
</comment>
<dbReference type="FunFam" id="3.40.50.300:FF:001174">
    <property type="entry name" value="ABC transporter family protein-like"/>
    <property type="match status" value="1"/>
</dbReference>
<evidence type="ECO:0000256" key="3">
    <source>
        <dbReference type="ARBA" id="ARBA00022448"/>
    </source>
</evidence>
<evidence type="ECO:0000313" key="11">
    <source>
        <dbReference type="EMBL" id="KAF6148155.1"/>
    </source>
</evidence>
<keyword evidence="5" id="KW-0547">Nucleotide-binding</keyword>
<dbReference type="GO" id="GO:0016887">
    <property type="term" value="F:ATP hydrolysis activity"/>
    <property type="evidence" value="ECO:0007669"/>
    <property type="project" value="InterPro"/>
</dbReference>
<evidence type="ECO:0000256" key="2">
    <source>
        <dbReference type="ARBA" id="ARBA00005814"/>
    </source>
</evidence>
<evidence type="ECO:0000256" key="1">
    <source>
        <dbReference type="ARBA" id="ARBA00004141"/>
    </source>
</evidence>
<accession>A0A7J7LZW1</accession>
<dbReference type="InterPro" id="IPR003439">
    <property type="entry name" value="ABC_transporter-like_ATP-bd"/>
</dbReference>
<feature type="domain" description="ABC transporter" evidence="10">
    <location>
        <begin position="36"/>
        <end position="281"/>
    </location>
</feature>
<dbReference type="SUPFAM" id="SSF52540">
    <property type="entry name" value="P-loop containing nucleoside triphosphate hydrolases"/>
    <property type="match status" value="1"/>
</dbReference>
<dbReference type="PANTHER" id="PTHR48042:SF19">
    <property type="entry name" value="OS09G0472100 PROTEIN"/>
    <property type="match status" value="1"/>
</dbReference>
<feature type="transmembrane region" description="Helical" evidence="9">
    <location>
        <begin position="598"/>
        <end position="619"/>
    </location>
</feature>
<keyword evidence="12" id="KW-1185">Reference proteome</keyword>
<dbReference type="InterPro" id="IPR003593">
    <property type="entry name" value="AAA+_ATPase"/>
</dbReference>
<evidence type="ECO:0000313" key="12">
    <source>
        <dbReference type="Proteomes" id="UP000541444"/>
    </source>
</evidence>
<comment type="caution">
    <text evidence="11">The sequence shown here is derived from an EMBL/GenBank/DDBJ whole genome shotgun (WGS) entry which is preliminary data.</text>
</comment>
<dbReference type="Pfam" id="PF10536">
    <property type="entry name" value="PMD"/>
    <property type="match status" value="1"/>
</dbReference>
<dbReference type="PROSITE" id="PS50893">
    <property type="entry name" value="ABC_TRANSPORTER_2"/>
    <property type="match status" value="1"/>
</dbReference>
<feature type="transmembrane region" description="Helical" evidence="9">
    <location>
        <begin position="554"/>
        <end position="578"/>
    </location>
</feature>
<evidence type="ECO:0000256" key="6">
    <source>
        <dbReference type="ARBA" id="ARBA00022840"/>
    </source>
</evidence>
<keyword evidence="6" id="KW-0067">ATP-binding</keyword>
<evidence type="ECO:0000256" key="5">
    <source>
        <dbReference type="ARBA" id="ARBA00022741"/>
    </source>
</evidence>
<evidence type="ECO:0000256" key="7">
    <source>
        <dbReference type="ARBA" id="ARBA00022989"/>
    </source>
</evidence>
<keyword evidence="7 9" id="KW-1133">Transmembrane helix</keyword>
<dbReference type="Gene3D" id="3.40.50.300">
    <property type="entry name" value="P-loop containing nucleotide triphosphate hydrolases"/>
    <property type="match status" value="1"/>
</dbReference>
<dbReference type="PANTHER" id="PTHR48042">
    <property type="entry name" value="ABC TRANSPORTER G FAMILY MEMBER 11"/>
    <property type="match status" value="1"/>
</dbReference>
<keyword evidence="8 9" id="KW-0472">Membrane</keyword>
<protein>
    <recommendedName>
        <fullName evidence="10">ABC transporter domain-containing protein</fullName>
    </recommendedName>
</protein>
<reference evidence="11 12" key="1">
    <citation type="journal article" date="2020" name="IScience">
        <title>Genome Sequencing of the Endangered Kingdonia uniflora (Circaeasteraceae, Ranunculales) Reveals Potential Mechanisms of Evolutionary Specialization.</title>
        <authorList>
            <person name="Sun Y."/>
            <person name="Deng T."/>
            <person name="Zhang A."/>
            <person name="Moore M.J."/>
            <person name="Landis J.B."/>
            <person name="Lin N."/>
            <person name="Zhang H."/>
            <person name="Zhang X."/>
            <person name="Huang J."/>
            <person name="Zhang X."/>
            <person name="Sun H."/>
            <person name="Wang H."/>
        </authorList>
    </citation>
    <scope>NUCLEOTIDE SEQUENCE [LARGE SCALE GENOMIC DNA]</scope>
    <source>
        <strain evidence="11">TB1705</strain>
        <tissue evidence="11">Leaf</tissue>
    </source>
</reference>